<dbReference type="PANTHER" id="PTHR37422:SF13">
    <property type="entry name" value="LIPOPOLYSACCHARIDE BIOSYNTHESIS PROTEIN PA4999-RELATED"/>
    <property type="match status" value="1"/>
</dbReference>
<feature type="transmembrane region" description="Helical" evidence="5">
    <location>
        <begin position="243"/>
        <end position="261"/>
    </location>
</feature>
<comment type="caution">
    <text evidence="7">The sequence shown here is derived from an EMBL/GenBank/DDBJ whole genome shotgun (WGS) entry which is preliminary data.</text>
</comment>
<feature type="transmembrane region" description="Helical" evidence="5">
    <location>
        <begin position="14"/>
        <end position="32"/>
    </location>
</feature>
<accession>A0A2T6BWH8</accession>
<evidence type="ECO:0000313" key="7">
    <source>
        <dbReference type="EMBL" id="PTX60430.1"/>
    </source>
</evidence>
<feature type="domain" description="O-antigen ligase-related" evidence="6">
    <location>
        <begin position="222"/>
        <end position="353"/>
    </location>
</feature>
<dbReference type="Pfam" id="PF04932">
    <property type="entry name" value="Wzy_C"/>
    <property type="match status" value="1"/>
</dbReference>
<evidence type="ECO:0000256" key="5">
    <source>
        <dbReference type="SAM" id="Phobius"/>
    </source>
</evidence>
<feature type="transmembrane region" description="Helical" evidence="5">
    <location>
        <begin position="90"/>
        <end position="109"/>
    </location>
</feature>
<reference evidence="7 8" key="1">
    <citation type="submission" date="2018-04" db="EMBL/GenBank/DDBJ databases">
        <title>Genomic Encyclopedia of Archaeal and Bacterial Type Strains, Phase II (KMG-II): from individual species to whole genera.</title>
        <authorList>
            <person name="Goeker M."/>
        </authorList>
    </citation>
    <scope>NUCLEOTIDE SEQUENCE [LARGE SCALE GENOMIC DNA]</scope>
    <source>
        <strain evidence="7 8">DSM 25731</strain>
    </source>
</reference>
<evidence type="ECO:0000313" key="8">
    <source>
        <dbReference type="Proteomes" id="UP000244090"/>
    </source>
</evidence>
<sequence length="411" mass="48306">MQLKTYATQFLEKNNIDVVFMLLLGVVATFTLDKINPIFIFSLMMIQGIIFFRSEHKKQRFTTTPYFWLLIALYGLNIVGMLYTDNYSKGFNAITRQITFVLFPLFYSVYKVKRLGLLLKFYVFAVFCFIVTFELHTLYRFFYKSDIFPLDVELFFSYRYTGAELTKLLEMHNAYFGMYIMFAHIIILDYIRRAKKYYTIILLLLLIAFQSLFLLQMVAKTAIILNIILIVCSLMYFLIKRKLYTLLAFSIFLMGAAGWFATQHLNLTVSRITDRIMALQEGDGSEVDTRARMWSAAMPIIKENWLFGTGTGDVKKALHAEFGKNNIQIRSNVHNQYLDYLMRFGIVGLGLFLIVFGYSLTHAIKTNNYIYFCFTIIIMVCCFTENILSRQWGITFFATFNYLLYYQYQKE</sequence>
<feature type="transmembrane region" description="Helical" evidence="5">
    <location>
        <begin position="198"/>
        <end position="215"/>
    </location>
</feature>
<feature type="transmembrane region" description="Helical" evidence="5">
    <location>
        <begin position="38"/>
        <end position="54"/>
    </location>
</feature>
<protein>
    <submittedName>
        <fullName evidence="7">O-antigen ligase-like membrane protein</fullName>
    </submittedName>
</protein>
<evidence type="ECO:0000256" key="4">
    <source>
        <dbReference type="ARBA" id="ARBA00023136"/>
    </source>
</evidence>
<evidence type="ECO:0000259" key="6">
    <source>
        <dbReference type="Pfam" id="PF04932"/>
    </source>
</evidence>
<name>A0A2T6BWH8_9FLAO</name>
<keyword evidence="7" id="KW-0436">Ligase</keyword>
<dbReference type="GO" id="GO:0016020">
    <property type="term" value="C:membrane"/>
    <property type="evidence" value="ECO:0007669"/>
    <property type="project" value="UniProtKB-SubCell"/>
</dbReference>
<feature type="transmembrane region" description="Helical" evidence="5">
    <location>
        <begin position="66"/>
        <end position="84"/>
    </location>
</feature>
<feature type="transmembrane region" description="Helical" evidence="5">
    <location>
        <begin position="368"/>
        <end position="386"/>
    </location>
</feature>
<dbReference type="RefSeq" id="WP_108115376.1">
    <property type="nucleotide sequence ID" value="NZ_QBKT01000006.1"/>
</dbReference>
<comment type="subcellular location">
    <subcellularLocation>
        <location evidence="1">Membrane</location>
        <topology evidence="1">Multi-pass membrane protein</topology>
    </subcellularLocation>
</comment>
<feature type="transmembrane region" description="Helical" evidence="5">
    <location>
        <begin position="174"/>
        <end position="191"/>
    </location>
</feature>
<keyword evidence="3 5" id="KW-1133">Transmembrane helix</keyword>
<proteinExistence type="predicted"/>
<dbReference type="GO" id="GO:0016874">
    <property type="term" value="F:ligase activity"/>
    <property type="evidence" value="ECO:0007669"/>
    <property type="project" value="UniProtKB-KW"/>
</dbReference>
<feature type="transmembrane region" description="Helical" evidence="5">
    <location>
        <begin position="340"/>
        <end position="361"/>
    </location>
</feature>
<dbReference type="EMBL" id="QBKT01000006">
    <property type="protein sequence ID" value="PTX60430.1"/>
    <property type="molecule type" value="Genomic_DNA"/>
</dbReference>
<evidence type="ECO:0000256" key="1">
    <source>
        <dbReference type="ARBA" id="ARBA00004141"/>
    </source>
</evidence>
<dbReference type="Proteomes" id="UP000244090">
    <property type="component" value="Unassembled WGS sequence"/>
</dbReference>
<dbReference type="PANTHER" id="PTHR37422">
    <property type="entry name" value="TEICHURONIC ACID BIOSYNTHESIS PROTEIN TUAE"/>
    <property type="match status" value="1"/>
</dbReference>
<dbReference type="InterPro" id="IPR007016">
    <property type="entry name" value="O-antigen_ligase-rel_domated"/>
</dbReference>
<feature type="transmembrane region" description="Helical" evidence="5">
    <location>
        <begin position="221"/>
        <end position="238"/>
    </location>
</feature>
<gene>
    <name evidence="7" type="ORF">C8N46_10674</name>
</gene>
<evidence type="ECO:0000256" key="3">
    <source>
        <dbReference type="ARBA" id="ARBA00022989"/>
    </source>
</evidence>
<keyword evidence="4 5" id="KW-0472">Membrane</keyword>
<organism evidence="7 8">
    <name type="scientific">Kordia periserrulae</name>
    <dbReference type="NCBI Taxonomy" id="701523"/>
    <lineage>
        <taxon>Bacteria</taxon>
        <taxon>Pseudomonadati</taxon>
        <taxon>Bacteroidota</taxon>
        <taxon>Flavobacteriia</taxon>
        <taxon>Flavobacteriales</taxon>
        <taxon>Flavobacteriaceae</taxon>
        <taxon>Kordia</taxon>
    </lineage>
</organism>
<keyword evidence="8" id="KW-1185">Reference proteome</keyword>
<evidence type="ECO:0000256" key="2">
    <source>
        <dbReference type="ARBA" id="ARBA00022692"/>
    </source>
</evidence>
<keyword evidence="2 5" id="KW-0812">Transmembrane</keyword>
<dbReference type="AlphaFoldDB" id="A0A2T6BWH8"/>
<feature type="transmembrane region" description="Helical" evidence="5">
    <location>
        <begin position="121"/>
        <end position="142"/>
    </location>
</feature>
<dbReference type="InterPro" id="IPR051533">
    <property type="entry name" value="WaaL-like"/>
</dbReference>